<feature type="transmembrane region" description="Helical" evidence="1">
    <location>
        <begin position="78"/>
        <end position="95"/>
    </location>
</feature>
<evidence type="ECO:0000313" key="2">
    <source>
        <dbReference type="EMBL" id="MFC5152187.1"/>
    </source>
</evidence>
<dbReference type="EMBL" id="JBHSKP010000005">
    <property type="protein sequence ID" value="MFC5152187.1"/>
    <property type="molecule type" value="Genomic_DNA"/>
</dbReference>
<organism evidence="2 3">
    <name type="scientific">Streptomyces amakusaensis</name>
    <dbReference type="NCBI Taxonomy" id="67271"/>
    <lineage>
        <taxon>Bacteria</taxon>
        <taxon>Bacillati</taxon>
        <taxon>Actinomycetota</taxon>
        <taxon>Actinomycetes</taxon>
        <taxon>Kitasatosporales</taxon>
        <taxon>Streptomycetaceae</taxon>
        <taxon>Streptomyces</taxon>
    </lineage>
</organism>
<comment type="caution">
    <text evidence="2">The sequence shown here is derived from an EMBL/GenBank/DDBJ whole genome shotgun (WGS) entry which is preliminary data.</text>
</comment>
<reference evidence="3" key="1">
    <citation type="journal article" date="2019" name="Int. J. Syst. Evol. Microbiol.">
        <title>The Global Catalogue of Microorganisms (GCM) 10K type strain sequencing project: providing services to taxonomists for standard genome sequencing and annotation.</title>
        <authorList>
            <consortium name="The Broad Institute Genomics Platform"/>
            <consortium name="The Broad Institute Genome Sequencing Center for Infectious Disease"/>
            <person name="Wu L."/>
            <person name="Ma J."/>
        </authorList>
    </citation>
    <scope>NUCLEOTIDE SEQUENCE [LARGE SCALE GENOMIC DNA]</scope>
    <source>
        <strain evidence="3">PCU 266</strain>
    </source>
</reference>
<evidence type="ECO:0000256" key="1">
    <source>
        <dbReference type="SAM" id="Phobius"/>
    </source>
</evidence>
<sequence>MHLIHVRLCRLADGEPAQEMAREILATAAPGEGVEHVAVHRVSGRETVVGLFLRVQSLAVAEETAAAVCLRALSRHPAWGFVAVSCGAVLVWSLLES</sequence>
<keyword evidence="3" id="KW-1185">Reference proteome</keyword>
<accession>A0ABW0AEI6</accession>
<keyword evidence="1" id="KW-1133">Transmembrane helix</keyword>
<proteinExistence type="predicted"/>
<keyword evidence="1" id="KW-0472">Membrane</keyword>
<protein>
    <submittedName>
        <fullName evidence="2">Uncharacterized protein</fullName>
    </submittedName>
</protein>
<name>A0ABW0AEI6_9ACTN</name>
<dbReference type="RefSeq" id="WP_344477606.1">
    <property type="nucleotide sequence ID" value="NZ_BAAASB010000008.1"/>
</dbReference>
<dbReference type="Proteomes" id="UP001596160">
    <property type="component" value="Unassembled WGS sequence"/>
</dbReference>
<gene>
    <name evidence="2" type="ORF">ACFPRH_10620</name>
</gene>
<evidence type="ECO:0000313" key="3">
    <source>
        <dbReference type="Proteomes" id="UP001596160"/>
    </source>
</evidence>
<keyword evidence="1" id="KW-0812">Transmembrane</keyword>